<comment type="subcellular location">
    <subcellularLocation>
        <location evidence="4">Membrane</location>
        <topology evidence="4">Multi-pass membrane protein</topology>
    </subcellularLocation>
</comment>
<dbReference type="PANTHER" id="PTHR12483">
    <property type="entry name" value="SOLUTE CARRIER FAMILY 31 COPPER TRANSPORTERS"/>
    <property type="match status" value="1"/>
</dbReference>
<name>A0A136J642_9PEZI</name>
<dbReference type="STRING" id="196109.A0A136J642"/>
<dbReference type="GO" id="GO:0005375">
    <property type="term" value="F:copper ion transmembrane transporter activity"/>
    <property type="evidence" value="ECO:0007669"/>
    <property type="project" value="UniProtKB-UniRule"/>
</dbReference>
<evidence type="ECO:0000313" key="6">
    <source>
        <dbReference type="Proteomes" id="UP000070501"/>
    </source>
</evidence>
<dbReference type="InterPro" id="IPR007274">
    <property type="entry name" value="Cop_transporter"/>
</dbReference>
<dbReference type="InParanoid" id="A0A136J642"/>
<accession>A0A136J642</accession>
<dbReference type="Proteomes" id="UP000070501">
    <property type="component" value="Unassembled WGS sequence"/>
</dbReference>
<dbReference type="GO" id="GO:0016020">
    <property type="term" value="C:membrane"/>
    <property type="evidence" value="ECO:0007669"/>
    <property type="project" value="UniProtKB-SubCell"/>
</dbReference>
<evidence type="ECO:0000256" key="4">
    <source>
        <dbReference type="RuleBase" id="RU367022"/>
    </source>
</evidence>
<evidence type="ECO:0000256" key="3">
    <source>
        <dbReference type="ARBA" id="ARBA00023136"/>
    </source>
</evidence>
<organism evidence="5 6">
    <name type="scientific">Microdochium bolleyi</name>
    <dbReference type="NCBI Taxonomy" id="196109"/>
    <lineage>
        <taxon>Eukaryota</taxon>
        <taxon>Fungi</taxon>
        <taxon>Dikarya</taxon>
        <taxon>Ascomycota</taxon>
        <taxon>Pezizomycotina</taxon>
        <taxon>Sordariomycetes</taxon>
        <taxon>Xylariomycetidae</taxon>
        <taxon>Xylariales</taxon>
        <taxon>Microdochiaceae</taxon>
        <taxon>Microdochium</taxon>
    </lineage>
</organism>
<feature type="transmembrane region" description="Helical" evidence="4">
    <location>
        <begin position="39"/>
        <end position="58"/>
    </location>
</feature>
<reference evidence="6" key="1">
    <citation type="submission" date="2016-02" db="EMBL/GenBank/DDBJ databases">
        <title>Draft genome sequence of Microdochium bolleyi, a fungal endophyte of beachgrass.</title>
        <authorList>
            <consortium name="DOE Joint Genome Institute"/>
            <person name="David A.S."/>
            <person name="May G."/>
            <person name="Haridas S."/>
            <person name="Lim J."/>
            <person name="Wang M."/>
            <person name="Labutti K."/>
            <person name="Lipzen A."/>
            <person name="Barry K."/>
            <person name="Grigoriev I.V."/>
        </authorList>
    </citation>
    <scope>NUCLEOTIDE SEQUENCE [LARGE SCALE GENOMIC DNA]</scope>
    <source>
        <strain evidence="6">J235TASD1</strain>
    </source>
</reference>
<keyword evidence="4" id="KW-0813">Transport</keyword>
<proteinExistence type="inferred from homology"/>
<dbReference type="EMBL" id="KQ964248">
    <property type="protein sequence ID" value="KXJ92597.1"/>
    <property type="molecule type" value="Genomic_DNA"/>
</dbReference>
<gene>
    <name evidence="5" type="ORF">Micbo1qcDRAFT_160344</name>
</gene>
<keyword evidence="4" id="KW-0187">Copper transport</keyword>
<comment type="similarity">
    <text evidence="4">Belongs to the copper transporter (Ctr) (TC 1.A.56) family. SLC31A subfamily.</text>
</comment>
<evidence type="ECO:0000313" key="5">
    <source>
        <dbReference type="EMBL" id="KXJ92597.1"/>
    </source>
</evidence>
<protein>
    <recommendedName>
        <fullName evidence="4">Copper transport protein</fullName>
    </recommendedName>
</protein>
<keyword evidence="4" id="KW-0406">Ion transport</keyword>
<keyword evidence="1 4" id="KW-0812">Transmembrane</keyword>
<dbReference type="Pfam" id="PF04145">
    <property type="entry name" value="Ctr"/>
    <property type="match status" value="1"/>
</dbReference>
<sequence>MNHGGSSMGGNACKISMLWNWNTVDACFLAESWQVKNDGMMAASCIGVMLLVVTLEFLRRIGKEYDTYIARQFQRHVAAQTSSSRQAADTNNTSCCAPAPPVEQPMYGPQTVTFRASPLQQLIRSVIHMFTFGVAYIVMLLAMYFNGYIIISIFLGAGIGKFFCDWMVLKVVVGGDNDKSGNDQKGIEDTTVCCG</sequence>
<keyword evidence="4" id="KW-0186">Copper</keyword>
<keyword evidence="6" id="KW-1185">Reference proteome</keyword>
<evidence type="ECO:0000256" key="2">
    <source>
        <dbReference type="ARBA" id="ARBA00022989"/>
    </source>
</evidence>
<evidence type="ECO:0000256" key="1">
    <source>
        <dbReference type="ARBA" id="ARBA00022692"/>
    </source>
</evidence>
<dbReference type="OrthoDB" id="161814at2759"/>
<dbReference type="FunCoup" id="A0A136J642">
    <property type="interactions" value="26"/>
</dbReference>
<keyword evidence="2 4" id="KW-1133">Transmembrane helix</keyword>
<dbReference type="PANTHER" id="PTHR12483:SF79">
    <property type="entry name" value="COPPER TRANSPORT PROTEIN"/>
    <property type="match status" value="1"/>
</dbReference>
<dbReference type="AlphaFoldDB" id="A0A136J642"/>
<keyword evidence="3 4" id="KW-0472">Membrane</keyword>